<keyword evidence="2" id="KW-0347">Helicase</keyword>
<proteinExistence type="predicted"/>
<dbReference type="InterPro" id="IPR025476">
    <property type="entry name" value="Helitron_helicase-like"/>
</dbReference>
<organism evidence="2 3">
    <name type="scientific">Streblomastix strix</name>
    <dbReference type="NCBI Taxonomy" id="222440"/>
    <lineage>
        <taxon>Eukaryota</taxon>
        <taxon>Metamonada</taxon>
        <taxon>Preaxostyla</taxon>
        <taxon>Oxymonadida</taxon>
        <taxon>Streblomastigidae</taxon>
        <taxon>Streblomastix</taxon>
    </lineage>
</organism>
<evidence type="ECO:0000313" key="3">
    <source>
        <dbReference type="Proteomes" id="UP000324800"/>
    </source>
</evidence>
<dbReference type="GO" id="GO:0004386">
    <property type="term" value="F:helicase activity"/>
    <property type="evidence" value="ECO:0007669"/>
    <property type="project" value="UniProtKB-KW"/>
</dbReference>
<feature type="domain" description="Helitron helicase-like" evidence="1">
    <location>
        <begin position="2"/>
        <end position="89"/>
    </location>
</feature>
<comment type="caution">
    <text evidence="2">The sequence shown here is derived from an EMBL/GenBank/DDBJ whole genome shotgun (WGS) entry which is preliminary data.</text>
</comment>
<evidence type="ECO:0000259" key="1">
    <source>
        <dbReference type="Pfam" id="PF14214"/>
    </source>
</evidence>
<dbReference type="PANTHER" id="PTHR45786:SF74">
    <property type="entry name" value="ATP-DEPENDENT DNA HELICASE"/>
    <property type="match status" value="1"/>
</dbReference>
<dbReference type="OrthoDB" id="6436357at2759"/>
<keyword evidence="2" id="KW-0378">Hydrolase</keyword>
<dbReference type="Pfam" id="PF14214">
    <property type="entry name" value="Helitron_like_N"/>
    <property type="match status" value="1"/>
</dbReference>
<protein>
    <submittedName>
        <fullName evidence="2">Putative ATP-dependent DNA helicase PIF1</fullName>
    </submittedName>
</protein>
<reference evidence="2 3" key="1">
    <citation type="submission" date="2019-03" db="EMBL/GenBank/DDBJ databases">
        <title>Single cell metagenomics reveals metabolic interactions within the superorganism composed of flagellate Streblomastix strix and complex community of Bacteroidetes bacteria on its surface.</title>
        <authorList>
            <person name="Treitli S.C."/>
            <person name="Kolisko M."/>
            <person name="Husnik F."/>
            <person name="Keeling P."/>
            <person name="Hampl V."/>
        </authorList>
    </citation>
    <scope>NUCLEOTIDE SEQUENCE [LARGE SCALE GENOMIC DNA]</scope>
    <source>
        <strain evidence="2">ST1C</strain>
    </source>
</reference>
<keyword evidence="2" id="KW-0547">Nucleotide-binding</keyword>
<accession>A0A5J4UIV8</accession>
<dbReference type="EMBL" id="SNRW01015674">
    <property type="protein sequence ID" value="KAA6370153.1"/>
    <property type="molecule type" value="Genomic_DNA"/>
</dbReference>
<evidence type="ECO:0000313" key="2">
    <source>
        <dbReference type="EMBL" id="KAA6370153.1"/>
    </source>
</evidence>
<dbReference type="Proteomes" id="UP000324800">
    <property type="component" value="Unassembled WGS sequence"/>
</dbReference>
<dbReference type="AlphaFoldDB" id="A0A5J4UIV8"/>
<sequence length="90" mass="10156">MKAEKYKGLNDYISNLATENEAQVGRTIILPSTHPQSPRFLTQLYQDSMTICITFGKPDLFITFTCNPNRPEIIESCAGYSPSDRPDIIK</sequence>
<keyword evidence="2" id="KW-0067">ATP-binding</keyword>
<dbReference type="PANTHER" id="PTHR45786">
    <property type="entry name" value="DNA BINDING PROTEIN-LIKE"/>
    <property type="match status" value="1"/>
</dbReference>
<gene>
    <name evidence="2" type="ORF">EZS28_034320</name>
</gene>
<name>A0A5J4UIV8_9EUKA</name>